<dbReference type="OrthoDB" id="1930084at2759"/>
<feature type="domain" description="Serine/threonine specific protein phosphatases" evidence="5">
    <location>
        <begin position="51"/>
        <end position="56"/>
    </location>
</feature>
<dbReference type="InterPro" id="IPR047129">
    <property type="entry name" value="PPA2-like"/>
</dbReference>
<evidence type="ECO:0000313" key="7">
    <source>
        <dbReference type="Proteomes" id="UP000054937"/>
    </source>
</evidence>
<sequence length="247" mass="28622">MRKILFKIGGKPPETNYLFLGDYVDRGYHSIECITLLIILKIKHKDRITILRGNHESRMITQEYGFYDECQRKYGNQNVWVSLTNLFDLLPITAVVQQEIFSCHGGLSPSIKNIDQINQLNRFQDIQIEGGMCDLLWSDPDDRIGWGLSPRGAGYTFGQNITQEFLHNNNLKYIARAHQLVMDGYQNCHDSNLITLFSAPNYCYRCGNQACILEIDENMEQTLLQFDASERSDTDKKNNKKYPDYFL</sequence>
<dbReference type="EC" id="3.1.3.16" evidence="4"/>
<dbReference type="AlphaFoldDB" id="A0A0V0QJS2"/>
<dbReference type="PRINTS" id="PR00114">
    <property type="entry name" value="STPHPHTASE"/>
</dbReference>
<keyword evidence="7" id="KW-1185">Reference proteome</keyword>
<dbReference type="EMBL" id="LDAU01000154">
    <property type="protein sequence ID" value="KRX02521.1"/>
    <property type="molecule type" value="Genomic_DNA"/>
</dbReference>
<dbReference type="SMART" id="SM00156">
    <property type="entry name" value="PP2Ac"/>
    <property type="match status" value="1"/>
</dbReference>
<dbReference type="InterPro" id="IPR029052">
    <property type="entry name" value="Metallo-depent_PP-like"/>
</dbReference>
<dbReference type="Gene3D" id="3.60.21.10">
    <property type="match status" value="1"/>
</dbReference>
<name>A0A0V0QJS2_PSEPJ</name>
<comment type="caution">
    <text evidence="6">The sequence shown here is derived from an EMBL/GenBank/DDBJ whole genome shotgun (WGS) entry which is preliminary data.</text>
</comment>
<keyword evidence="2 4" id="KW-0378">Hydrolase</keyword>
<keyword evidence="3" id="KW-0464">Manganese</keyword>
<evidence type="ECO:0000256" key="2">
    <source>
        <dbReference type="ARBA" id="ARBA00022801"/>
    </source>
</evidence>
<dbReference type="SUPFAM" id="SSF56300">
    <property type="entry name" value="Metallo-dependent phosphatases"/>
    <property type="match status" value="1"/>
</dbReference>
<evidence type="ECO:0000256" key="4">
    <source>
        <dbReference type="RuleBase" id="RU004273"/>
    </source>
</evidence>
<gene>
    <name evidence="6" type="ORF">PPERSA_11861</name>
</gene>
<dbReference type="OMA" id="YRCENQA"/>
<dbReference type="Proteomes" id="UP000054937">
    <property type="component" value="Unassembled WGS sequence"/>
</dbReference>
<dbReference type="Pfam" id="PF00149">
    <property type="entry name" value="Metallophos"/>
    <property type="match status" value="1"/>
</dbReference>
<protein>
    <recommendedName>
        <fullName evidence="4">Serine/threonine-protein phosphatase</fullName>
        <ecNumber evidence="4">3.1.3.16</ecNumber>
    </recommendedName>
</protein>
<dbReference type="InterPro" id="IPR004843">
    <property type="entry name" value="Calcineurin-like_PHP"/>
</dbReference>
<dbReference type="InParanoid" id="A0A0V0QJS2"/>
<keyword evidence="1" id="KW-0479">Metal-binding</keyword>
<dbReference type="GO" id="GO:0004722">
    <property type="term" value="F:protein serine/threonine phosphatase activity"/>
    <property type="evidence" value="ECO:0007669"/>
    <property type="project" value="UniProtKB-EC"/>
</dbReference>
<dbReference type="PROSITE" id="PS00125">
    <property type="entry name" value="SER_THR_PHOSPHATASE"/>
    <property type="match status" value="1"/>
</dbReference>
<dbReference type="PANTHER" id="PTHR45619">
    <property type="entry name" value="SERINE/THREONINE-PROTEIN PHOSPHATASE PP2A-RELATED"/>
    <property type="match status" value="1"/>
</dbReference>
<dbReference type="GO" id="GO:0046872">
    <property type="term" value="F:metal ion binding"/>
    <property type="evidence" value="ECO:0007669"/>
    <property type="project" value="UniProtKB-KW"/>
</dbReference>
<accession>A0A0V0QJS2</accession>
<comment type="catalytic activity">
    <reaction evidence="4">
        <text>O-phospho-L-threonyl-[protein] + H2O = L-threonyl-[protein] + phosphate</text>
        <dbReference type="Rhea" id="RHEA:47004"/>
        <dbReference type="Rhea" id="RHEA-COMP:11060"/>
        <dbReference type="Rhea" id="RHEA-COMP:11605"/>
        <dbReference type="ChEBI" id="CHEBI:15377"/>
        <dbReference type="ChEBI" id="CHEBI:30013"/>
        <dbReference type="ChEBI" id="CHEBI:43474"/>
        <dbReference type="ChEBI" id="CHEBI:61977"/>
        <dbReference type="EC" id="3.1.3.16"/>
    </reaction>
</comment>
<dbReference type="InterPro" id="IPR006186">
    <property type="entry name" value="Ser/Thr-sp_prot-phosphatase"/>
</dbReference>
<reference evidence="6 7" key="1">
    <citation type="journal article" date="2015" name="Sci. Rep.">
        <title>Genome of the facultative scuticociliatosis pathogen Pseudocohnilembus persalinus provides insight into its virulence through horizontal gene transfer.</title>
        <authorList>
            <person name="Xiong J."/>
            <person name="Wang G."/>
            <person name="Cheng J."/>
            <person name="Tian M."/>
            <person name="Pan X."/>
            <person name="Warren A."/>
            <person name="Jiang C."/>
            <person name="Yuan D."/>
            <person name="Miao W."/>
        </authorList>
    </citation>
    <scope>NUCLEOTIDE SEQUENCE [LARGE SCALE GENOMIC DNA]</scope>
    <source>
        <strain evidence="6">36N120E</strain>
    </source>
</reference>
<comment type="similarity">
    <text evidence="4">Belongs to the PPP phosphatase family.</text>
</comment>
<evidence type="ECO:0000313" key="6">
    <source>
        <dbReference type="EMBL" id="KRX02521.1"/>
    </source>
</evidence>
<evidence type="ECO:0000259" key="5">
    <source>
        <dbReference type="PROSITE" id="PS00125"/>
    </source>
</evidence>
<evidence type="ECO:0000256" key="3">
    <source>
        <dbReference type="ARBA" id="ARBA00023211"/>
    </source>
</evidence>
<evidence type="ECO:0000256" key="1">
    <source>
        <dbReference type="ARBA" id="ARBA00022723"/>
    </source>
</evidence>
<organism evidence="6 7">
    <name type="scientific">Pseudocohnilembus persalinus</name>
    <name type="common">Ciliate</name>
    <dbReference type="NCBI Taxonomy" id="266149"/>
    <lineage>
        <taxon>Eukaryota</taxon>
        <taxon>Sar</taxon>
        <taxon>Alveolata</taxon>
        <taxon>Ciliophora</taxon>
        <taxon>Intramacronucleata</taxon>
        <taxon>Oligohymenophorea</taxon>
        <taxon>Scuticociliatia</taxon>
        <taxon>Philasterida</taxon>
        <taxon>Pseudocohnilembidae</taxon>
        <taxon>Pseudocohnilembus</taxon>
    </lineage>
</organism>
<proteinExistence type="inferred from homology"/>